<feature type="domain" description="Xaa-Pro dipeptidyl-peptidase-like" evidence="1">
    <location>
        <begin position="71"/>
        <end position="157"/>
    </location>
</feature>
<dbReference type="AlphaFoldDB" id="A0A5N0T8K7"/>
<protein>
    <submittedName>
        <fullName evidence="2">Alpha/beta hydrolase</fullName>
    </submittedName>
</protein>
<dbReference type="SUPFAM" id="SSF53474">
    <property type="entry name" value="alpha/beta-Hydrolases"/>
    <property type="match status" value="1"/>
</dbReference>
<keyword evidence="2" id="KW-0378">Hydrolase</keyword>
<dbReference type="RefSeq" id="WP_150864013.1">
    <property type="nucleotide sequence ID" value="NZ_VYXP01000005.1"/>
</dbReference>
<dbReference type="Proteomes" id="UP000325372">
    <property type="component" value="Unassembled WGS sequence"/>
</dbReference>
<reference evidence="2 3" key="1">
    <citation type="submission" date="2019-09" db="EMBL/GenBank/DDBJ databases">
        <title>Wenzhouxiangella sp. Genome sequencing and assembly.</title>
        <authorList>
            <person name="Zhang R."/>
        </authorList>
    </citation>
    <scope>NUCLEOTIDE SEQUENCE [LARGE SCALE GENOMIC DNA]</scope>
    <source>
        <strain evidence="2 3">W260</strain>
    </source>
</reference>
<name>A0A5N0T8K7_9GAMM</name>
<dbReference type="PANTHER" id="PTHR42103">
    <property type="entry name" value="ALPHA/BETA-HYDROLASES SUPERFAMILY PROTEIN"/>
    <property type="match status" value="1"/>
</dbReference>
<dbReference type="InterPro" id="IPR000383">
    <property type="entry name" value="Xaa-Pro-like_dom"/>
</dbReference>
<dbReference type="Pfam" id="PF02129">
    <property type="entry name" value="Peptidase_S15"/>
    <property type="match status" value="1"/>
</dbReference>
<accession>A0A5N0T8K7</accession>
<gene>
    <name evidence="2" type="ORF">F3N42_08555</name>
</gene>
<organism evidence="2 3">
    <name type="scientific">Marinihelvus fidelis</name>
    <dbReference type="NCBI Taxonomy" id="2613842"/>
    <lineage>
        <taxon>Bacteria</taxon>
        <taxon>Pseudomonadati</taxon>
        <taxon>Pseudomonadota</taxon>
        <taxon>Gammaproteobacteria</taxon>
        <taxon>Chromatiales</taxon>
        <taxon>Wenzhouxiangellaceae</taxon>
        <taxon>Marinihelvus</taxon>
    </lineage>
</organism>
<sequence length="227" mass="25169">MANDNSPDNPGDFPTERAELTLTGPAGALECISDAPEPGDERPATVVICHPHPLHGGTMHNKVVTIIERSMRELGLRTVRFNFRGVGESEGEYDDGYGETDDLFAVCEWVRRTRPDDALWLAGFSFGTWVCLRAAQNLDIGQLVSIAPAVTRFDFTQLARPECPWLVVQGDEDEVVDFEAVRAWVETVEPPPEFIVMEHAGHFFHRRLMDLRGLLKNGVTVNLPSAG</sequence>
<dbReference type="Gene3D" id="3.40.50.1820">
    <property type="entry name" value="alpha/beta hydrolase"/>
    <property type="match status" value="1"/>
</dbReference>
<dbReference type="GO" id="GO:0016787">
    <property type="term" value="F:hydrolase activity"/>
    <property type="evidence" value="ECO:0007669"/>
    <property type="project" value="UniProtKB-KW"/>
</dbReference>
<evidence type="ECO:0000259" key="1">
    <source>
        <dbReference type="Pfam" id="PF02129"/>
    </source>
</evidence>
<comment type="caution">
    <text evidence="2">The sequence shown here is derived from an EMBL/GenBank/DDBJ whole genome shotgun (WGS) entry which is preliminary data.</text>
</comment>
<dbReference type="InterPro" id="IPR029058">
    <property type="entry name" value="AB_hydrolase_fold"/>
</dbReference>
<evidence type="ECO:0000313" key="3">
    <source>
        <dbReference type="Proteomes" id="UP000325372"/>
    </source>
</evidence>
<dbReference type="EMBL" id="VYXP01000005">
    <property type="protein sequence ID" value="KAA9131363.1"/>
    <property type="molecule type" value="Genomic_DNA"/>
</dbReference>
<evidence type="ECO:0000313" key="2">
    <source>
        <dbReference type="EMBL" id="KAA9131363.1"/>
    </source>
</evidence>
<keyword evidence="3" id="KW-1185">Reference proteome</keyword>
<proteinExistence type="predicted"/>
<dbReference type="PANTHER" id="PTHR42103:SF2">
    <property type="entry name" value="AB HYDROLASE-1 DOMAIN-CONTAINING PROTEIN"/>
    <property type="match status" value="1"/>
</dbReference>